<evidence type="ECO:0000313" key="2">
    <source>
        <dbReference type="Proteomes" id="UP000318939"/>
    </source>
</evidence>
<dbReference type="Proteomes" id="UP000318939">
    <property type="component" value="Plasmid unnamed1"/>
</dbReference>
<sequence>MLATFRDIRVEGAADGVEFDVDARRVDRIRQRRLCLPQLVLLL</sequence>
<keyword evidence="1" id="KW-0614">Plasmid</keyword>
<proteinExistence type="predicted"/>
<dbReference type="RefSeq" id="WP_279621429.1">
    <property type="nucleotide sequence ID" value="NZ_CP117268.1"/>
</dbReference>
<accession>A0ABY8INM6</accession>
<evidence type="ECO:0000313" key="1">
    <source>
        <dbReference type="EMBL" id="WFS25056.1"/>
    </source>
</evidence>
<dbReference type="EMBL" id="CP117268">
    <property type="protein sequence ID" value="WFS25056.1"/>
    <property type="molecule type" value="Genomic_DNA"/>
</dbReference>
<reference evidence="1 2" key="2">
    <citation type="journal article" date="2023" name="MicrobiologyOpen">
        <title>Genomics of the tumorigenes clade of the family Rhizobiaceae and description of Rhizobium rhododendri sp. nov.</title>
        <authorList>
            <person name="Kuzmanovic N."/>
            <person name="diCenzo G.C."/>
            <person name="Bunk B."/>
            <person name="Sproeer C."/>
            <person name="Fruehling A."/>
            <person name="Neumann-Schaal M."/>
            <person name="Overmann J."/>
            <person name="Smalla K."/>
        </authorList>
    </citation>
    <scope>NUCLEOTIDE SEQUENCE [LARGE SCALE GENOMIC DNA]</scope>
    <source>
        <strain evidence="2">rho-6.2</strain>
        <plasmid evidence="1 2">unnamed1</plasmid>
    </source>
</reference>
<gene>
    <name evidence="1" type="ORF">PR018_22480</name>
</gene>
<organism evidence="1 2">
    <name type="scientific">Rhizobium rhododendri</name>
    <dbReference type="NCBI Taxonomy" id="2506430"/>
    <lineage>
        <taxon>Bacteria</taxon>
        <taxon>Pseudomonadati</taxon>
        <taxon>Pseudomonadota</taxon>
        <taxon>Alphaproteobacteria</taxon>
        <taxon>Hyphomicrobiales</taxon>
        <taxon>Rhizobiaceae</taxon>
        <taxon>Rhizobium/Agrobacterium group</taxon>
        <taxon>Rhizobium</taxon>
    </lineage>
</organism>
<reference evidence="1 2" key="1">
    <citation type="journal article" date="2019" name="Phytopathology">
        <title>A Novel Group of Rhizobium tumorigenes-Like Agrobacteria Associated with Crown Gall Disease of Rhododendron and Blueberry.</title>
        <authorList>
            <person name="Kuzmanovic N."/>
            <person name="Behrens P."/>
            <person name="Idczak E."/>
            <person name="Wagner S."/>
            <person name="Gotz M."/>
            <person name="Sproer C."/>
            <person name="Bunk B."/>
            <person name="Overmann J."/>
            <person name="Smalla K."/>
        </authorList>
    </citation>
    <scope>NUCLEOTIDE SEQUENCE [LARGE SCALE GENOMIC DNA]</scope>
    <source>
        <strain evidence="2">rho-6.2</strain>
    </source>
</reference>
<keyword evidence="2" id="KW-1185">Reference proteome</keyword>
<geneLocation type="plasmid" evidence="1 2">
    <name>unnamed1</name>
</geneLocation>
<name>A0ABY8INM6_9HYPH</name>
<protein>
    <submittedName>
        <fullName evidence="1">Uncharacterized protein</fullName>
    </submittedName>
</protein>